<organism evidence="2 3">
    <name type="scientific">Trichogramma kaykai</name>
    <dbReference type="NCBI Taxonomy" id="54128"/>
    <lineage>
        <taxon>Eukaryota</taxon>
        <taxon>Metazoa</taxon>
        <taxon>Ecdysozoa</taxon>
        <taxon>Arthropoda</taxon>
        <taxon>Hexapoda</taxon>
        <taxon>Insecta</taxon>
        <taxon>Pterygota</taxon>
        <taxon>Neoptera</taxon>
        <taxon>Endopterygota</taxon>
        <taxon>Hymenoptera</taxon>
        <taxon>Apocrita</taxon>
        <taxon>Proctotrupomorpha</taxon>
        <taxon>Chalcidoidea</taxon>
        <taxon>Trichogrammatidae</taxon>
        <taxon>Trichogramma</taxon>
    </lineage>
</organism>
<keyword evidence="3" id="KW-1185">Reference proteome</keyword>
<evidence type="ECO:0000313" key="2">
    <source>
        <dbReference type="EMBL" id="KAL3383470.1"/>
    </source>
</evidence>
<dbReference type="InterPro" id="IPR001357">
    <property type="entry name" value="BRCT_dom"/>
</dbReference>
<feature type="domain" description="BRCT" evidence="1">
    <location>
        <begin position="6"/>
        <end position="100"/>
    </location>
</feature>
<dbReference type="EMBL" id="JBJJXI010000196">
    <property type="protein sequence ID" value="KAL3383470.1"/>
    <property type="molecule type" value="Genomic_DNA"/>
</dbReference>
<accession>A0ABD2VS19</accession>
<gene>
    <name evidence="2" type="ORF">TKK_020653</name>
</gene>
<proteinExistence type="predicted"/>
<name>A0ABD2VS19_9HYME</name>
<protein>
    <recommendedName>
        <fullName evidence="1">BRCT domain-containing protein</fullName>
    </recommendedName>
</protein>
<reference evidence="2 3" key="1">
    <citation type="journal article" date="2024" name="bioRxiv">
        <title>A reference genome for Trichogramma kaykai: A tiny desert-dwelling parasitoid wasp with competing sex-ratio distorters.</title>
        <authorList>
            <person name="Culotta J."/>
            <person name="Lindsey A.R."/>
        </authorList>
    </citation>
    <scope>NUCLEOTIDE SEQUENCE [LARGE SCALE GENOMIC DNA]</scope>
    <source>
        <strain evidence="2 3">KSX58</strain>
    </source>
</reference>
<dbReference type="InterPro" id="IPR036420">
    <property type="entry name" value="BRCT_dom_sf"/>
</dbReference>
<dbReference type="AlphaFoldDB" id="A0ABD2VS19"/>
<dbReference type="PROSITE" id="PS50172">
    <property type="entry name" value="BRCT"/>
    <property type="match status" value="1"/>
</dbReference>
<sequence length="157" mass="18704">MSKDVRHLFVLDGQAIQITIYKGEMLNIRVNKIIKQIKLYGGQYLTWEDYLKSIEKRKDILILSDTLHPQLLKYCHIYDIRWVKECIKKNEQIKIDNFRLDCSEAIENELHPEKKETSQISAEKMLLYIERIIDRGEDPNCAEYILQRCEDIICDKV</sequence>
<dbReference type="Proteomes" id="UP001627154">
    <property type="component" value="Unassembled WGS sequence"/>
</dbReference>
<evidence type="ECO:0000313" key="3">
    <source>
        <dbReference type="Proteomes" id="UP001627154"/>
    </source>
</evidence>
<dbReference type="SUPFAM" id="SSF52113">
    <property type="entry name" value="BRCT domain"/>
    <property type="match status" value="1"/>
</dbReference>
<evidence type="ECO:0000259" key="1">
    <source>
        <dbReference type="PROSITE" id="PS50172"/>
    </source>
</evidence>
<comment type="caution">
    <text evidence="2">The sequence shown here is derived from an EMBL/GenBank/DDBJ whole genome shotgun (WGS) entry which is preliminary data.</text>
</comment>